<evidence type="ECO:0000313" key="2">
    <source>
        <dbReference type="Proteomes" id="UP001149090"/>
    </source>
</evidence>
<dbReference type="AlphaFoldDB" id="A0A9Q0R7I3"/>
<dbReference type="OMA" id="HKHAKAT"/>
<dbReference type="Gene3D" id="1.20.140.30">
    <property type="entry name" value="MOB kinase activator"/>
    <property type="match status" value="1"/>
</dbReference>
<dbReference type="SMART" id="SM01388">
    <property type="entry name" value="Mob1_phocein"/>
    <property type="match status" value="1"/>
</dbReference>
<comment type="caution">
    <text evidence="1">The sequence shown here is derived from an EMBL/GenBank/DDBJ whole genome shotgun (WGS) entry which is preliminary data.</text>
</comment>
<keyword evidence="1" id="KW-0418">Kinase</keyword>
<organism evidence="1 2">
    <name type="scientific">Anaeramoeba ignava</name>
    <name type="common">Anaerobic marine amoeba</name>
    <dbReference type="NCBI Taxonomy" id="1746090"/>
    <lineage>
        <taxon>Eukaryota</taxon>
        <taxon>Metamonada</taxon>
        <taxon>Anaeramoebidae</taxon>
        <taxon>Anaeramoeba</taxon>
    </lineage>
</organism>
<keyword evidence="2" id="KW-1185">Reference proteome</keyword>
<dbReference type="PANTHER" id="PTHR22599">
    <property type="entry name" value="MPS ONE BINDER KINASE ACTIVATOR-LIKE MOB"/>
    <property type="match status" value="1"/>
</dbReference>
<gene>
    <name evidence="1" type="ORF">M0811_11166</name>
</gene>
<dbReference type="GO" id="GO:0016301">
    <property type="term" value="F:kinase activity"/>
    <property type="evidence" value="ECO:0007669"/>
    <property type="project" value="UniProtKB-KW"/>
</dbReference>
<protein>
    <submittedName>
        <fullName evidence="1">Mob kinase activator-like 1</fullName>
    </submittedName>
</protein>
<dbReference type="Proteomes" id="UP001149090">
    <property type="component" value="Unassembled WGS sequence"/>
</dbReference>
<dbReference type="EMBL" id="JAPDFW010000098">
    <property type="protein sequence ID" value="KAJ5070137.1"/>
    <property type="molecule type" value="Genomic_DNA"/>
</dbReference>
<accession>A0A9Q0R7I3</accession>
<proteinExistence type="predicted"/>
<sequence length="207" mass="24005">MSFFGFMKDKTMRTRKKFDHGTKRYSLYKHSVATLGSKNVRDAVKLPEGESLNDWIAVAIVDFYNKVNLLVGAIEGDCTKESCPSMTAGPKFEFFWAEKKKLVRITATEYIQRVLDYVASELDNENTFPPDPSKPFPKNFLEIASNIFKRIFRIFAHIYYSHFQQITDIGAEAHLNTTFKHFIYFVQEFKLIKQADLEPLSELISTF</sequence>
<name>A0A9Q0R7I3_ANAIG</name>
<dbReference type="InterPro" id="IPR036703">
    <property type="entry name" value="MOB_kinase_act_sf"/>
</dbReference>
<dbReference type="Pfam" id="PF03637">
    <property type="entry name" value="Mob1_phocein"/>
    <property type="match status" value="1"/>
</dbReference>
<keyword evidence="1" id="KW-0808">Transferase</keyword>
<evidence type="ECO:0000313" key="1">
    <source>
        <dbReference type="EMBL" id="KAJ5070137.1"/>
    </source>
</evidence>
<dbReference type="InterPro" id="IPR005301">
    <property type="entry name" value="MOB_kinase_act_fam"/>
</dbReference>
<reference evidence="1" key="1">
    <citation type="submission" date="2022-10" db="EMBL/GenBank/DDBJ databases">
        <title>Novel sulphate-reducing endosymbionts in the free-living metamonad Anaeramoeba.</title>
        <authorList>
            <person name="Jerlstrom-Hultqvist J."/>
            <person name="Cepicka I."/>
            <person name="Gallot-Lavallee L."/>
            <person name="Salas-Leiva D."/>
            <person name="Curtis B.A."/>
            <person name="Zahonova K."/>
            <person name="Pipaliya S."/>
            <person name="Dacks J."/>
            <person name="Roger A.J."/>
        </authorList>
    </citation>
    <scope>NUCLEOTIDE SEQUENCE</scope>
    <source>
        <strain evidence="1">BMAN</strain>
    </source>
</reference>
<dbReference type="SUPFAM" id="SSF101152">
    <property type="entry name" value="Mob1/phocein"/>
    <property type="match status" value="1"/>
</dbReference>
<dbReference type="OrthoDB" id="8170117at2759"/>